<dbReference type="InParanoid" id="A0A024G8F6"/>
<gene>
    <name evidence="1" type="ORF">BN9_038170</name>
</gene>
<comment type="caution">
    <text evidence="1">The sequence shown here is derived from an EMBL/GenBank/DDBJ whole genome shotgun (WGS) entry which is preliminary data.</text>
</comment>
<dbReference type="EMBL" id="CAIX01000042">
    <property type="protein sequence ID" value="CCI43033.1"/>
    <property type="molecule type" value="Genomic_DNA"/>
</dbReference>
<evidence type="ECO:0000313" key="2">
    <source>
        <dbReference type="Proteomes" id="UP000053237"/>
    </source>
</evidence>
<reference evidence="1 2" key="1">
    <citation type="submission" date="2012-05" db="EMBL/GenBank/DDBJ databases">
        <title>Recombination and specialization in a pathogen metapopulation.</title>
        <authorList>
            <person name="Gardiner A."/>
            <person name="Kemen E."/>
            <person name="Schultz-Larsen T."/>
            <person name="MacLean D."/>
            <person name="Van Oosterhout C."/>
            <person name="Jones J.D.G."/>
        </authorList>
    </citation>
    <scope>NUCLEOTIDE SEQUENCE [LARGE SCALE GENOMIC DNA]</scope>
    <source>
        <strain evidence="1 2">Ac Nc2</strain>
    </source>
</reference>
<keyword evidence="2" id="KW-1185">Reference proteome</keyword>
<dbReference type="AlphaFoldDB" id="A0A024G8F6"/>
<accession>A0A024G8F6</accession>
<proteinExistence type="predicted"/>
<evidence type="ECO:0000313" key="1">
    <source>
        <dbReference type="EMBL" id="CCI43033.1"/>
    </source>
</evidence>
<protein>
    <submittedName>
        <fullName evidence="1">Uncharacterized protein</fullName>
    </submittedName>
</protein>
<dbReference type="OrthoDB" id="198977at2759"/>
<sequence>MNEILTLRLQQQATEAADQKDCIEKLSLQLRTILSELEDRTIILTKVQTEYQYAVRLLEEYQQQLKQVSASSTIVTKHPDTNIDSPNLCKKLCKALRLENDEVHRKADGLRATVEHLQRQIHQPMVSKKQTINVGSRKS</sequence>
<name>A0A024G8F6_9STRA</name>
<dbReference type="Proteomes" id="UP000053237">
    <property type="component" value="Unassembled WGS sequence"/>
</dbReference>
<organism evidence="1 2">
    <name type="scientific">Albugo candida</name>
    <dbReference type="NCBI Taxonomy" id="65357"/>
    <lineage>
        <taxon>Eukaryota</taxon>
        <taxon>Sar</taxon>
        <taxon>Stramenopiles</taxon>
        <taxon>Oomycota</taxon>
        <taxon>Peronosporomycetes</taxon>
        <taxon>Albuginales</taxon>
        <taxon>Albuginaceae</taxon>
        <taxon>Albugo</taxon>
    </lineage>
</organism>